<dbReference type="PROSITE" id="PS50076">
    <property type="entry name" value="DNAJ_2"/>
    <property type="match status" value="1"/>
</dbReference>
<feature type="compositionally biased region" description="Polar residues" evidence="1">
    <location>
        <begin position="264"/>
        <end position="293"/>
    </location>
</feature>
<evidence type="ECO:0000313" key="4">
    <source>
        <dbReference type="Proteomes" id="UP000800235"/>
    </source>
</evidence>
<feature type="compositionally biased region" description="Low complexity" evidence="1">
    <location>
        <begin position="76"/>
        <end position="94"/>
    </location>
</feature>
<reference evidence="3" key="1">
    <citation type="journal article" date="2020" name="Stud. Mycol.">
        <title>101 Dothideomycetes genomes: a test case for predicting lifestyles and emergence of pathogens.</title>
        <authorList>
            <person name="Haridas S."/>
            <person name="Albert R."/>
            <person name="Binder M."/>
            <person name="Bloem J."/>
            <person name="Labutti K."/>
            <person name="Salamov A."/>
            <person name="Andreopoulos B."/>
            <person name="Baker S."/>
            <person name="Barry K."/>
            <person name="Bills G."/>
            <person name="Bluhm B."/>
            <person name="Cannon C."/>
            <person name="Castanera R."/>
            <person name="Culley D."/>
            <person name="Daum C."/>
            <person name="Ezra D."/>
            <person name="Gonzalez J."/>
            <person name="Henrissat B."/>
            <person name="Kuo A."/>
            <person name="Liang C."/>
            <person name="Lipzen A."/>
            <person name="Lutzoni F."/>
            <person name="Magnuson J."/>
            <person name="Mondo S."/>
            <person name="Nolan M."/>
            <person name="Ohm R."/>
            <person name="Pangilinan J."/>
            <person name="Park H.-J."/>
            <person name="Ramirez L."/>
            <person name="Alfaro M."/>
            <person name="Sun H."/>
            <person name="Tritt A."/>
            <person name="Yoshinaga Y."/>
            <person name="Zwiers L.-H."/>
            <person name="Turgeon B."/>
            <person name="Goodwin S."/>
            <person name="Spatafora J."/>
            <person name="Crous P."/>
            <person name="Grigoriev I."/>
        </authorList>
    </citation>
    <scope>NUCLEOTIDE SEQUENCE</scope>
    <source>
        <strain evidence="3">CBS 130266</strain>
    </source>
</reference>
<evidence type="ECO:0000256" key="1">
    <source>
        <dbReference type="SAM" id="MobiDB-lite"/>
    </source>
</evidence>
<dbReference type="EMBL" id="MU007009">
    <property type="protein sequence ID" value="KAF2436809.1"/>
    <property type="molecule type" value="Genomic_DNA"/>
</dbReference>
<dbReference type="SMART" id="SM00271">
    <property type="entry name" value="DnaJ"/>
    <property type="match status" value="1"/>
</dbReference>
<dbReference type="OrthoDB" id="10250354at2759"/>
<proteinExistence type="predicted"/>
<feature type="compositionally biased region" description="Pro residues" evidence="1">
    <location>
        <begin position="168"/>
        <end position="179"/>
    </location>
</feature>
<feature type="compositionally biased region" description="Pro residues" evidence="1">
    <location>
        <begin position="153"/>
        <end position="162"/>
    </location>
</feature>
<dbReference type="SUPFAM" id="SSF46565">
    <property type="entry name" value="Chaperone J-domain"/>
    <property type="match status" value="1"/>
</dbReference>
<evidence type="ECO:0000313" key="3">
    <source>
        <dbReference type="EMBL" id="KAF2436809.1"/>
    </source>
</evidence>
<dbReference type="PRINTS" id="PR00625">
    <property type="entry name" value="JDOMAIN"/>
</dbReference>
<gene>
    <name evidence="3" type="ORF">EJ08DRAFT_691126</name>
</gene>
<comment type="caution">
    <text evidence="3">The sequence shown here is derived from an EMBL/GenBank/DDBJ whole genome shotgun (WGS) entry which is preliminary data.</text>
</comment>
<protein>
    <recommendedName>
        <fullName evidence="2">J domain-containing protein</fullName>
    </recommendedName>
</protein>
<sequence>MVNHYVVLGLAPGCNRAQLRARYLELAAKYHPDKNVHQTEAIKVEYVTKFREVQTAYEALIVIIERGGQNPNQKSQQQWTHPAQTAPQQAQWQPGTHPYANPRGGGWGYAYPNYYTGANGPWGAGAPYNQGWNQGYYYNGYSYGYGNAAPGSQHPPPQPQQPPQHTTPHPPPQPPPGAPRGPSNHHPFHADPKVNPFWNEKGYDQAQPGPNSNASNSANAAPGGPTKPAANVSSGHKRNATTDKSGEKKKKAKQAKQPLPTKPTAKQDQSKTNNPKAKPDNFQNYHTNPSTTNDSSDAATPDPAPSPALSPEPPLSPYEFTGTCKVHITKQETTFDGSPVFYSSSDPPKFETAVRFSGAPSFLCPVVFHKSAIFCMGNPMFAGAETIFNGPVTFGVAAQTPGCTPHFKGNVVFRSRVDIGTDSRAKTSVIVFDQDVEFYQKAVFKLQGVVFKGRATFHTDVTFGCDVTFDGCPVFNDDSTFTRFTVFKYRPHIYKIKNRRYKDNGGNVFDGEVWTDGTFLLNFAETPFFENNSEYKEEGEI</sequence>
<dbReference type="InterPro" id="IPR036869">
    <property type="entry name" value="J_dom_sf"/>
</dbReference>
<dbReference type="Gene3D" id="1.10.287.110">
    <property type="entry name" value="DnaJ domain"/>
    <property type="match status" value="1"/>
</dbReference>
<feature type="region of interest" description="Disordered" evidence="1">
    <location>
        <begin position="148"/>
        <end position="316"/>
    </location>
</feature>
<accession>A0A9P4P216</accession>
<evidence type="ECO:0000259" key="2">
    <source>
        <dbReference type="PROSITE" id="PS50076"/>
    </source>
</evidence>
<keyword evidence="4" id="KW-1185">Reference proteome</keyword>
<name>A0A9P4P216_9PEZI</name>
<feature type="compositionally biased region" description="Low complexity" evidence="1">
    <location>
        <begin position="208"/>
        <end position="224"/>
    </location>
</feature>
<dbReference type="Pfam" id="PF00226">
    <property type="entry name" value="DnaJ"/>
    <property type="match status" value="1"/>
</dbReference>
<feature type="domain" description="J" evidence="2">
    <location>
        <begin position="3"/>
        <end position="65"/>
    </location>
</feature>
<feature type="compositionally biased region" description="Pro residues" evidence="1">
    <location>
        <begin position="302"/>
        <end position="316"/>
    </location>
</feature>
<organism evidence="3 4">
    <name type="scientific">Tothia fuscella</name>
    <dbReference type="NCBI Taxonomy" id="1048955"/>
    <lineage>
        <taxon>Eukaryota</taxon>
        <taxon>Fungi</taxon>
        <taxon>Dikarya</taxon>
        <taxon>Ascomycota</taxon>
        <taxon>Pezizomycotina</taxon>
        <taxon>Dothideomycetes</taxon>
        <taxon>Pleosporomycetidae</taxon>
        <taxon>Venturiales</taxon>
        <taxon>Cylindrosympodiaceae</taxon>
        <taxon>Tothia</taxon>
    </lineage>
</organism>
<dbReference type="AlphaFoldDB" id="A0A9P4P216"/>
<feature type="region of interest" description="Disordered" evidence="1">
    <location>
        <begin position="70"/>
        <end position="99"/>
    </location>
</feature>
<dbReference type="InterPro" id="IPR001623">
    <property type="entry name" value="DnaJ_domain"/>
</dbReference>
<dbReference type="Proteomes" id="UP000800235">
    <property type="component" value="Unassembled WGS sequence"/>
</dbReference>
<dbReference type="CDD" id="cd06257">
    <property type="entry name" value="DnaJ"/>
    <property type="match status" value="1"/>
</dbReference>